<evidence type="ECO:0000256" key="2">
    <source>
        <dbReference type="SAM" id="Phobius"/>
    </source>
</evidence>
<keyword evidence="2" id="KW-1133">Transmembrane helix</keyword>
<evidence type="ECO:0000313" key="4">
    <source>
        <dbReference type="WBParaSite" id="HCON_00123500-00002"/>
    </source>
</evidence>
<feature type="compositionally biased region" description="Basic and acidic residues" evidence="1">
    <location>
        <begin position="210"/>
        <end position="221"/>
    </location>
</feature>
<name>A0A912MRU1_HAECO</name>
<feature type="compositionally biased region" description="Basic and acidic residues" evidence="1">
    <location>
        <begin position="189"/>
        <end position="203"/>
    </location>
</feature>
<reference evidence="4" key="1">
    <citation type="submission" date="2022-10" db="UniProtKB">
        <authorList>
            <consortium name="WormBaseParasite"/>
        </authorList>
    </citation>
    <scope>IDENTIFICATION</scope>
    <source>
        <strain evidence="4">MHco3</strain>
    </source>
</reference>
<protein>
    <submittedName>
        <fullName evidence="4">Transmembrane protein</fullName>
    </submittedName>
</protein>
<keyword evidence="3" id="KW-1185">Reference proteome</keyword>
<feature type="region of interest" description="Disordered" evidence="1">
    <location>
        <begin position="107"/>
        <end position="229"/>
    </location>
</feature>
<keyword evidence="2" id="KW-0472">Membrane</keyword>
<dbReference type="AlphaFoldDB" id="A0A912MRU1"/>
<dbReference type="WBParaSite" id="HCON_00123500-00002">
    <property type="protein sequence ID" value="HCON_00123500-00002"/>
    <property type="gene ID" value="HCON_00123500"/>
</dbReference>
<keyword evidence="2" id="KW-0812">Transmembrane</keyword>
<sequence>MWYVGPTHLRCNQKNIYVVLGLCIVALVIYTFARERHNSFGEYQSCLLKRVVETGTVKFLSAIDEIVDQCTSQIRLDIRQHPQLDIDYIKLNTKEGSSRMIAKDHQLPRRTGEDSGYAARKGKPVSDQVKKAMRIEQIGLVKDMEREERKRSNGKANEENENEEGMAGSKHGPNEMEGEVNPARRSKRRAEEEFKDRKEDNRYELVNNHGDVDGENAREEGPLSPKRSGNELRKLFHKAAKQQLIHHLLINVPNGLDFLAQLLENHGVWTFCQVNIMLSQKSEKDMWRFTSLLRKMLEDTTLLPLTAHSFKKKGVTQLFLVDTSPQCVDLFSFIEPVVVE</sequence>
<organism evidence="3 4">
    <name type="scientific">Haemonchus contortus</name>
    <name type="common">Barber pole worm</name>
    <dbReference type="NCBI Taxonomy" id="6289"/>
    <lineage>
        <taxon>Eukaryota</taxon>
        <taxon>Metazoa</taxon>
        <taxon>Ecdysozoa</taxon>
        <taxon>Nematoda</taxon>
        <taxon>Chromadorea</taxon>
        <taxon>Rhabditida</taxon>
        <taxon>Rhabditina</taxon>
        <taxon>Rhabditomorpha</taxon>
        <taxon>Strongyloidea</taxon>
        <taxon>Trichostrongylidae</taxon>
        <taxon>Haemonchus</taxon>
    </lineage>
</organism>
<evidence type="ECO:0000256" key="1">
    <source>
        <dbReference type="SAM" id="MobiDB-lite"/>
    </source>
</evidence>
<dbReference type="Proteomes" id="UP000025227">
    <property type="component" value="Unplaced"/>
</dbReference>
<feature type="transmembrane region" description="Helical" evidence="2">
    <location>
        <begin position="16"/>
        <end position="33"/>
    </location>
</feature>
<evidence type="ECO:0000313" key="3">
    <source>
        <dbReference type="Proteomes" id="UP000025227"/>
    </source>
</evidence>
<feature type="compositionally biased region" description="Basic and acidic residues" evidence="1">
    <location>
        <begin position="142"/>
        <end position="151"/>
    </location>
</feature>
<accession>A0A912MRU1</accession>
<proteinExistence type="predicted"/>